<keyword evidence="1" id="KW-0812">Transmembrane</keyword>
<dbReference type="AlphaFoldDB" id="A0A2V1ITK1"/>
<evidence type="ECO:0000313" key="4">
    <source>
        <dbReference type="Proteomes" id="UP000244925"/>
    </source>
</evidence>
<protein>
    <submittedName>
        <fullName evidence="3">Conjugative transposon protein TraJ</fullName>
    </submittedName>
</protein>
<dbReference type="InterPro" id="IPR022393">
    <property type="entry name" value="Conjugative_transposon_TraJ"/>
</dbReference>
<dbReference type="GeneID" id="93423623"/>
<accession>A0A2V1ITK1</accession>
<name>A0A2V1ITK1_9BACT</name>
<gene>
    <name evidence="3" type="primary">traJ</name>
    <name evidence="3" type="ORF">C5O25_10265</name>
</gene>
<reference evidence="4" key="1">
    <citation type="submission" date="2018-02" db="EMBL/GenBank/DDBJ databases">
        <authorList>
            <person name="Clavel T."/>
            <person name="Strowig T."/>
        </authorList>
    </citation>
    <scope>NUCLEOTIDE SEQUENCE [LARGE SCALE GENOMIC DNA]</scope>
    <source>
        <strain evidence="4">DSM 100764</strain>
    </source>
</reference>
<organism evidence="3 4">
    <name type="scientific">Paramuribaculum intestinale</name>
    <dbReference type="NCBI Taxonomy" id="2094151"/>
    <lineage>
        <taxon>Bacteria</taxon>
        <taxon>Pseudomonadati</taxon>
        <taxon>Bacteroidota</taxon>
        <taxon>Bacteroidia</taxon>
        <taxon>Bacteroidales</taxon>
        <taxon>Muribaculaceae</taxon>
        <taxon>Paramuribaculum</taxon>
    </lineage>
</organism>
<feature type="transmembrane region" description="Helical" evidence="1">
    <location>
        <begin position="226"/>
        <end position="245"/>
    </location>
</feature>
<dbReference type="NCBIfam" id="TIGR03782">
    <property type="entry name" value="Bac_Flav_CT_J"/>
    <property type="match status" value="1"/>
</dbReference>
<feature type="transmembrane region" description="Helical" evidence="1">
    <location>
        <begin position="266"/>
        <end position="289"/>
    </location>
</feature>
<dbReference type="EMBL" id="PUBV01000024">
    <property type="protein sequence ID" value="PWB06472.1"/>
    <property type="molecule type" value="Genomic_DNA"/>
</dbReference>
<dbReference type="Pfam" id="PF07863">
    <property type="entry name" value="CtnDOT_TraJ"/>
    <property type="match status" value="1"/>
</dbReference>
<feature type="domain" description="Conjugative transposon TraJ C-terminal" evidence="2">
    <location>
        <begin position="1"/>
        <end position="328"/>
    </location>
</feature>
<feature type="transmembrane region" description="Helical" evidence="1">
    <location>
        <begin position="62"/>
        <end position="84"/>
    </location>
</feature>
<evidence type="ECO:0000259" key="2">
    <source>
        <dbReference type="Pfam" id="PF07863"/>
    </source>
</evidence>
<dbReference type="InterPro" id="IPR012424">
    <property type="entry name" value="Conjugative_transposon_TraJ_C"/>
</dbReference>
<sequence length="332" mass="36617">MDFTNLHTILRSLYDEMMPLCSDMAGVAQAIAGLGALFFVAYRVWQSLARAEPIDVFPLLRPFVIGFCIMFFPTMVLGTINTVMSPIVQGTASMLEGQTLDMKKYREEKDRLEYEKMMNDPSTAYLVDDAEFDRQIDELGVTEVGTAAGMYIERGIYKVKKAIQNFFRELLEMLFQAASLAIDTIRTFFLIVLAILGPIAFALSAWDGFQSTLTTWIQRYIQTYLWLPVADLFSTILAKIQVLMLQNDISELTNNPAADLDSSNTCYIIFMIIGIIGYFTIPTVSGWIIQAGGAGNYNRAVNTTAMQGGSMVGSVAGGVAGNVAGRAGKLLK</sequence>
<evidence type="ECO:0000256" key="1">
    <source>
        <dbReference type="SAM" id="Phobius"/>
    </source>
</evidence>
<keyword evidence="1" id="KW-0472">Membrane</keyword>
<evidence type="ECO:0000313" key="3">
    <source>
        <dbReference type="EMBL" id="PWB06472.1"/>
    </source>
</evidence>
<dbReference type="Proteomes" id="UP000244925">
    <property type="component" value="Unassembled WGS sequence"/>
</dbReference>
<comment type="caution">
    <text evidence="3">The sequence shown here is derived from an EMBL/GenBank/DDBJ whole genome shotgun (WGS) entry which is preliminary data.</text>
</comment>
<proteinExistence type="predicted"/>
<feature type="transmembrane region" description="Helical" evidence="1">
    <location>
        <begin position="188"/>
        <end position="206"/>
    </location>
</feature>
<keyword evidence="4" id="KW-1185">Reference proteome</keyword>
<feature type="transmembrane region" description="Helical" evidence="1">
    <location>
        <begin position="20"/>
        <end position="42"/>
    </location>
</feature>
<dbReference type="RefSeq" id="WP_107036659.1">
    <property type="nucleotide sequence ID" value="NZ_CP098825.1"/>
</dbReference>
<keyword evidence="1" id="KW-1133">Transmembrane helix</keyword>